<keyword evidence="1" id="KW-0732">Signal</keyword>
<organism evidence="2 3">
    <name type="scientific">Legionella lansingensis</name>
    <dbReference type="NCBI Taxonomy" id="45067"/>
    <lineage>
        <taxon>Bacteria</taxon>
        <taxon>Pseudomonadati</taxon>
        <taxon>Pseudomonadota</taxon>
        <taxon>Gammaproteobacteria</taxon>
        <taxon>Legionellales</taxon>
        <taxon>Legionellaceae</taxon>
        <taxon>Legionella</taxon>
    </lineage>
</organism>
<evidence type="ECO:0000313" key="2">
    <source>
        <dbReference type="EMBL" id="KTD24965.1"/>
    </source>
</evidence>
<sequence>MFHKILEIKHFREALKDVHFDTWLILDLDNTVMTPRFALGGDAWFEGLFVHYRQKNIEQTVAEPSLMSVYNTAQHFVRTSAVESAIVIIIKALQDIGVPVIGLTARGYSIRHQTLRQLADMGVDFSRNSIVPDNDFCEGGIIFCDGKNKDEKLSAFFKTLKRLPHHVAMLDDKNKHLERVMLFLKSLGISFSGFRYSYLDEKVKEFNMEIANIQLAYLWKWLSPTVRKDIMSLKLISEEPLDPSRSSEYADGFFHPDYPLHPVVSNTLGSLPQAQQPKLVRSISAASFFHEKNQTTANSSKRKRADCELPTHIDYEESLQVQPLSKPSRNNAIDSQGFFRIASNENNDLTFKKGQVGMFN</sequence>
<gene>
    <name evidence="2" type="ORF">Llan_0270</name>
</gene>
<protein>
    <submittedName>
        <fullName evidence="2">Uncharacterized protein</fullName>
    </submittedName>
</protein>
<dbReference type="OrthoDB" id="5639078at2"/>
<evidence type="ECO:0000256" key="1">
    <source>
        <dbReference type="ARBA" id="ARBA00022729"/>
    </source>
</evidence>
<comment type="caution">
    <text evidence="2">The sequence shown here is derived from an EMBL/GenBank/DDBJ whole genome shotgun (WGS) entry which is preliminary data.</text>
</comment>
<dbReference type="InterPro" id="IPR022565">
    <property type="entry name" value="DUF2608"/>
</dbReference>
<dbReference type="Proteomes" id="UP000054869">
    <property type="component" value="Unassembled WGS sequence"/>
</dbReference>
<dbReference type="AlphaFoldDB" id="A0A0W0VXT7"/>
<dbReference type="EMBL" id="LNYI01000006">
    <property type="protein sequence ID" value="KTD24965.1"/>
    <property type="molecule type" value="Genomic_DNA"/>
</dbReference>
<dbReference type="InterPro" id="IPR036412">
    <property type="entry name" value="HAD-like_sf"/>
</dbReference>
<dbReference type="SUPFAM" id="SSF56784">
    <property type="entry name" value="HAD-like"/>
    <property type="match status" value="1"/>
</dbReference>
<proteinExistence type="predicted"/>
<dbReference type="STRING" id="45067.Llan_0270"/>
<keyword evidence="3" id="KW-1185">Reference proteome</keyword>
<dbReference type="eggNOG" id="COG0546">
    <property type="taxonomic scope" value="Bacteria"/>
</dbReference>
<evidence type="ECO:0000313" key="3">
    <source>
        <dbReference type="Proteomes" id="UP000054869"/>
    </source>
</evidence>
<dbReference type="PATRIC" id="fig|45067.4.peg.283"/>
<accession>A0A0W0VXT7</accession>
<reference evidence="2 3" key="1">
    <citation type="submission" date="2015-11" db="EMBL/GenBank/DDBJ databases">
        <title>Genomic analysis of 38 Legionella species identifies large and diverse effector repertoires.</title>
        <authorList>
            <person name="Burstein D."/>
            <person name="Amaro F."/>
            <person name="Zusman T."/>
            <person name="Lifshitz Z."/>
            <person name="Cohen O."/>
            <person name="Gilbert J.A."/>
            <person name="Pupko T."/>
            <person name="Shuman H.A."/>
            <person name="Segal G."/>
        </authorList>
    </citation>
    <scope>NUCLEOTIDE SEQUENCE [LARGE SCALE GENOMIC DNA]</scope>
    <source>
        <strain evidence="2 3">ATCC 49751</strain>
    </source>
</reference>
<dbReference type="RefSeq" id="WP_065236345.1">
    <property type="nucleotide sequence ID" value="NZ_CAAAJD010000031.1"/>
</dbReference>
<dbReference type="Pfam" id="PF11019">
    <property type="entry name" value="DUF2608"/>
    <property type="match status" value="1"/>
</dbReference>
<name>A0A0W0VXT7_9GAMM</name>